<dbReference type="InterPro" id="IPR001932">
    <property type="entry name" value="PPM-type_phosphatase-like_dom"/>
</dbReference>
<dbReference type="Proteomes" id="UP000540128">
    <property type="component" value="Unassembled WGS sequence"/>
</dbReference>
<name>A0A7Y6C8H8_9ACTN</name>
<keyword evidence="5" id="KW-1185">Reference proteome</keyword>
<comment type="caution">
    <text evidence="4">The sequence shown here is derived from an EMBL/GenBank/DDBJ whole genome shotgun (WGS) entry which is preliminary data.</text>
</comment>
<evidence type="ECO:0000313" key="5">
    <source>
        <dbReference type="Proteomes" id="UP000540128"/>
    </source>
</evidence>
<dbReference type="PANTHER" id="PTHR43156">
    <property type="entry name" value="STAGE II SPORULATION PROTEIN E-RELATED"/>
    <property type="match status" value="1"/>
</dbReference>
<organism evidence="4 5">
    <name type="scientific">Streptomyces odorifer</name>
    <dbReference type="NCBI Taxonomy" id="53450"/>
    <lineage>
        <taxon>Bacteria</taxon>
        <taxon>Bacillati</taxon>
        <taxon>Actinomycetota</taxon>
        <taxon>Actinomycetes</taxon>
        <taxon>Kitasatosporales</taxon>
        <taxon>Streptomycetaceae</taxon>
        <taxon>Streptomyces</taxon>
        <taxon>Streptomyces albidoflavus group</taxon>
    </lineage>
</organism>
<evidence type="ECO:0000313" key="4">
    <source>
        <dbReference type="EMBL" id="NUV28997.1"/>
    </source>
</evidence>
<gene>
    <name evidence="4" type="ORF">G6W59_11755</name>
</gene>
<keyword evidence="2" id="KW-1133">Transmembrane helix</keyword>
<dbReference type="SUPFAM" id="SSF81606">
    <property type="entry name" value="PP2C-like"/>
    <property type="match status" value="1"/>
</dbReference>
<feature type="transmembrane region" description="Helical" evidence="2">
    <location>
        <begin position="55"/>
        <end position="88"/>
    </location>
</feature>
<feature type="transmembrane region" description="Helical" evidence="2">
    <location>
        <begin position="30"/>
        <end position="48"/>
    </location>
</feature>
<dbReference type="Pfam" id="PF07228">
    <property type="entry name" value="SpoIIE"/>
    <property type="match status" value="1"/>
</dbReference>
<sequence>MRRVPGDATPQMRSSRVPDRPLPWLRGRHAIWALPTLLLLLILVGELWTGSSFRMIAWVVMVPALTAALTGVGATVLFSVLSVAAYLLVDAVLEPTAGAAFPDFLLVVVACMVSVAASGIRRAGERRAERLALAADVVRDTVLRPLPYHWGGLDWSALYVTADHVARVGGDFYDLQPSRYGTRVILGDVQGKGLGAVAASAVLLGTFREAGYHERRVRDVARRLEIRMKRQQAYARYLGQDEGGDRFATAVVLSFDPVEPGTVRRGTAGMDVVTLGHDPPLAVGPDGVRPLRSSGGVPLGMGELACDVPEGGGPRIVRDGLAPGETLLLFTDGVTEARDRDGTFYPLQEDLARALTDDPGLARPDRLVRYVGDAVARHIAGARWESDDLTLLAVRPLPVEPQREAFP</sequence>
<keyword evidence="2" id="KW-0472">Membrane</keyword>
<dbReference type="AlphaFoldDB" id="A0A7Y6C8H8"/>
<dbReference type="Gene3D" id="3.60.40.10">
    <property type="entry name" value="PPM-type phosphatase domain"/>
    <property type="match status" value="1"/>
</dbReference>
<keyword evidence="1" id="KW-0378">Hydrolase</keyword>
<feature type="domain" description="PPM-type phosphatase" evidence="3">
    <location>
        <begin position="153"/>
        <end position="396"/>
    </location>
</feature>
<reference evidence="4 5" key="1">
    <citation type="submission" date="2020-03" db="EMBL/GenBank/DDBJ databases">
        <title>Complete genome sequence of sixteen Streptomyces strains facilitates identification of candidate genes involved in plant growth-promotion in grain legumes and cereals.</title>
        <authorList>
            <person name="Gopalakrishnan S."/>
            <person name="Thakur V."/>
            <person name="Saxena R."/>
            <person name="Vadlamudi S."/>
            <person name="Purohit S."/>
            <person name="Kumar V."/>
            <person name="Rathore A."/>
            <person name="Chitikineni A."/>
            <person name="Varshney R.K."/>
        </authorList>
    </citation>
    <scope>NUCLEOTIDE SEQUENCE [LARGE SCALE GENOMIC DNA]</scope>
    <source>
        <strain evidence="4 5">KAI-180</strain>
    </source>
</reference>
<feature type="transmembrane region" description="Helical" evidence="2">
    <location>
        <begin position="100"/>
        <end position="120"/>
    </location>
</feature>
<dbReference type="GO" id="GO:0016791">
    <property type="term" value="F:phosphatase activity"/>
    <property type="evidence" value="ECO:0007669"/>
    <property type="project" value="TreeGrafter"/>
</dbReference>
<dbReference type="InterPro" id="IPR052016">
    <property type="entry name" value="Bact_Sigma-Reg"/>
</dbReference>
<accession>A0A7Y6C8H8</accession>
<evidence type="ECO:0000259" key="3">
    <source>
        <dbReference type="SMART" id="SM00331"/>
    </source>
</evidence>
<evidence type="ECO:0000256" key="2">
    <source>
        <dbReference type="SAM" id="Phobius"/>
    </source>
</evidence>
<keyword evidence="2" id="KW-0812">Transmembrane</keyword>
<proteinExistence type="predicted"/>
<dbReference type="PANTHER" id="PTHR43156:SF2">
    <property type="entry name" value="STAGE II SPORULATION PROTEIN E"/>
    <property type="match status" value="1"/>
</dbReference>
<protein>
    <submittedName>
        <fullName evidence="4">Serine/threonine-protein phosphatase</fullName>
    </submittedName>
</protein>
<dbReference type="InterPro" id="IPR036457">
    <property type="entry name" value="PPM-type-like_dom_sf"/>
</dbReference>
<dbReference type="SMART" id="SM00331">
    <property type="entry name" value="PP2C_SIG"/>
    <property type="match status" value="1"/>
</dbReference>
<evidence type="ECO:0000256" key="1">
    <source>
        <dbReference type="ARBA" id="ARBA00022801"/>
    </source>
</evidence>
<dbReference type="EMBL" id="JAANNT010000007">
    <property type="protein sequence ID" value="NUV28997.1"/>
    <property type="molecule type" value="Genomic_DNA"/>
</dbReference>